<dbReference type="PANTHER" id="PTHR11685">
    <property type="entry name" value="RBR FAMILY RING FINGER AND IBR DOMAIN-CONTAINING"/>
    <property type="match status" value="1"/>
</dbReference>
<dbReference type="PROSITE" id="PS00518">
    <property type="entry name" value="ZF_RING_1"/>
    <property type="match status" value="1"/>
</dbReference>
<evidence type="ECO:0000256" key="4">
    <source>
        <dbReference type="ARBA" id="ARBA00004906"/>
    </source>
</evidence>
<keyword evidence="12" id="KW-0862">Zinc</keyword>
<dbReference type="PROSITE" id="PS51873">
    <property type="entry name" value="TRIAD"/>
    <property type="match status" value="1"/>
</dbReference>
<comment type="pathway">
    <text evidence="4">Protein modification; protein ubiquitination.</text>
</comment>
<dbReference type="InterPro" id="IPR002867">
    <property type="entry name" value="IBR_dom"/>
</dbReference>
<keyword evidence="7" id="KW-0808">Transferase</keyword>
<dbReference type="EMBL" id="JAAIUW010000002">
    <property type="protein sequence ID" value="KAF7840451.1"/>
    <property type="molecule type" value="Genomic_DNA"/>
</dbReference>
<comment type="catalytic activity">
    <reaction evidence="1">
        <text>[E2 ubiquitin-conjugating enzyme]-S-ubiquitinyl-L-cysteine + [acceptor protein]-L-lysine = [E2 ubiquitin-conjugating enzyme]-L-cysteine + [acceptor protein]-N(6)-ubiquitinyl-L-lysine.</text>
        <dbReference type="EC" id="2.3.2.31"/>
    </reaction>
</comment>
<evidence type="ECO:0000256" key="11">
    <source>
        <dbReference type="ARBA" id="ARBA00022786"/>
    </source>
</evidence>
<protein>
    <recommendedName>
        <fullName evidence="6">RBR-type E3 ubiquitin transferase</fullName>
        <ecNumber evidence="6">2.3.2.31</ecNumber>
    </recommendedName>
</protein>
<dbReference type="AlphaFoldDB" id="A0A835CGA3"/>
<dbReference type="Gene3D" id="3.30.40.10">
    <property type="entry name" value="Zinc/RING finger domain, C3HC4 (zinc finger)"/>
    <property type="match status" value="1"/>
</dbReference>
<evidence type="ECO:0000313" key="17">
    <source>
        <dbReference type="Proteomes" id="UP000634136"/>
    </source>
</evidence>
<dbReference type="EC" id="2.3.2.31" evidence="6"/>
<evidence type="ECO:0000256" key="12">
    <source>
        <dbReference type="ARBA" id="ARBA00022833"/>
    </source>
</evidence>
<keyword evidence="10 13" id="KW-0863">Zinc-finger</keyword>
<evidence type="ECO:0000256" key="3">
    <source>
        <dbReference type="ARBA" id="ARBA00003976"/>
    </source>
</evidence>
<comment type="function">
    <text evidence="3">Might act as an E3 ubiquitin-protein ligase, or as part of E3 complex, which accepts ubiquitin from specific E2 ubiquitin-conjugating enzymes and then transfers it to substrates.</text>
</comment>
<evidence type="ECO:0000259" key="15">
    <source>
        <dbReference type="PROSITE" id="PS51873"/>
    </source>
</evidence>
<dbReference type="Proteomes" id="UP000634136">
    <property type="component" value="Unassembled WGS sequence"/>
</dbReference>
<evidence type="ECO:0000256" key="7">
    <source>
        <dbReference type="ARBA" id="ARBA00022679"/>
    </source>
</evidence>
<dbReference type="InterPro" id="IPR031127">
    <property type="entry name" value="E3_UB_ligase_RBR"/>
</dbReference>
<dbReference type="FunFam" id="3.30.40.10:FF:000230">
    <property type="entry name" value="RBR-type E3 ubiquitin transferase"/>
    <property type="match status" value="1"/>
</dbReference>
<evidence type="ECO:0000256" key="2">
    <source>
        <dbReference type="ARBA" id="ARBA00001947"/>
    </source>
</evidence>
<evidence type="ECO:0000256" key="6">
    <source>
        <dbReference type="ARBA" id="ARBA00012251"/>
    </source>
</evidence>
<keyword evidence="11" id="KW-0833">Ubl conjugation pathway</keyword>
<dbReference type="InterPro" id="IPR017907">
    <property type="entry name" value="Znf_RING_CS"/>
</dbReference>
<name>A0A835CGA3_9FABA</name>
<dbReference type="OrthoDB" id="10009520at2759"/>
<comment type="caution">
    <text evidence="16">The sequence shown here is derived from an EMBL/GenBank/DDBJ whole genome shotgun (WGS) entry which is preliminary data.</text>
</comment>
<evidence type="ECO:0000256" key="1">
    <source>
        <dbReference type="ARBA" id="ARBA00001798"/>
    </source>
</evidence>
<sequence>MGNTVGKYFCFPSSTSNKHCKILKNSKNSSETEQQQNLQQQQFFHRYTYSNELSPPLILTCEICIEEKHIGKFFNAKNCTHFYCIECIVKYIESKLQDNVPILACPRPNCDGILEPSYCRAILPYKVFIRWEKALCEQGIPENLKFYCPFKDCSALLINDNNNNNVIITYSICPHCGRDICVNCKAPWHIGFECVRFERLKHNEEALMMDLAKRSKWRRCPNCKHYVEKRNGCDFIKCRCKHLFCYKCGQSIIKTCPHTCSRKQ</sequence>
<dbReference type="GO" id="GO:0061630">
    <property type="term" value="F:ubiquitin protein ligase activity"/>
    <property type="evidence" value="ECO:0007669"/>
    <property type="project" value="UniProtKB-EC"/>
</dbReference>
<dbReference type="InterPro" id="IPR001841">
    <property type="entry name" value="Znf_RING"/>
</dbReference>
<proteinExistence type="inferred from homology"/>
<dbReference type="Pfam" id="PF01485">
    <property type="entry name" value="IBR"/>
    <property type="match status" value="1"/>
</dbReference>
<comment type="similarity">
    <text evidence="5">Belongs to the RBR family. Ariadne subfamily.</text>
</comment>
<feature type="domain" description="RING-type" evidence="15">
    <location>
        <begin position="57"/>
        <end position="264"/>
    </location>
</feature>
<evidence type="ECO:0000256" key="13">
    <source>
        <dbReference type="PROSITE-ProRule" id="PRU00175"/>
    </source>
</evidence>
<evidence type="ECO:0000259" key="14">
    <source>
        <dbReference type="PROSITE" id="PS50089"/>
    </source>
</evidence>
<accession>A0A835CGA3</accession>
<evidence type="ECO:0000256" key="8">
    <source>
        <dbReference type="ARBA" id="ARBA00022723"/>
    </source>
</evidence>
<keyword evidence="8" id="KW-0479">Metal-binding</keyword>
<dbReference type="SUPFAM" id="SSF57850">
    <property type="entry name" value="RING/U-box"/>
    <property type="match status" value="3"/>
</dbReference>
<comment type="cofactor">
    <cofactor evidence="2">
        <name>Zn(2+)</name>
        <dbReference type="ChEBI" id="CHEBI:29105"/>
    </cofactor>
</comment>
<dbReference type="GO" id="GO:0016567">
    <property type="term" value="P:protein ubiquitination"/>
    <property type="evidence" value="ECO:0007669"/>
    <property type="project" value="UniProtKB-UniPathway"/>
</dbReference>
<keyword evidence="17" id="KW-1185">Reference proteome</keyword>
<dbReference type="CDD" id="cd22584">
    <property type="entry name" value="Rcat_RBR_unk"/>
    <property type="match status" value="1"/>
</dbReference>
<organism evidence="16 17">
    <name type="scientific">Senna tora</name>
    <dbReference type="NCBI Taxonomy" id="362788"/>
    <lineage>
        <taxon>Eukaryota</taxon>
        <taxon>Viridiplantae</taxon>
        <taxon>Streptophyta</taxon>
        <taxon>Embryophyta</taxon>
        <taxon>Tracheophyta</taxon>
        <taxon>Spermatophyta</taxon>
        <taxon>Magnoliopsida</taxon>
        <taxon>eudicotyledons</taxon>
        <taxon>Gunneridae</taxon>
        <taxon>Pentapetalae</taxon>
        <taxon>rosids</taxon>
        <taxon>fabids</taxon>
        <taxon>Fabales</taxon>
        <taxon>Fabaceae</taxon>
        <taxon>Caesalpinioideae</taxon>
        <taxon>Cassia clade</taxon>
        <taxon>Senna</taxon>
    </lineage>
</organism>
<dbReference type="GO" id="GO:0008270">
    <property type="term" value="F:zinc ion binding"/>
    <property type="evidence" value="ECO:0007669"/>
    <property type="project" value="UniProtKB-KW"/>
</dbReference>
<evidence type="ECO:0000256" key="9">
    <source>
        <dbReference type="ARBA" id="ARBA00022737"/>
    </source>
</evidence>
<dbReference type="PROSITE" id="PS50089">
    <property type="entry name" value="ZF_RING_2"/>
    <property type="match status" value="1"/>
</dbReference>
<dbReference type="UniPathway" id="UPA00143"/>
<dbReference type="SMART" id="SM00647">
    <property type="entry name" value="IBR"/>
    <property type="match status" value="2"/>
</dbReference>
<dbReference type="Gene3D" id="1.20.120.1750">
    <property type="match status" value="1"/>
</dbReference>
<reference evidence="16" key="1">
    <citation type="submission" date="2020-09" db="EMBL/GenBank/DDBJ databases">
        <title>Genome-Enabled Discovery of Anthraquinone Biosynthesis in Senna tora.</title>
        <authorList>
            <person name="Kang S.-H."/>
            <person name="Pandey R.P."/>
            <person name="Lee C.-M."/>
            <person name="Sim J.-S."/>
            <person name="Jeong J.-T."/>
            <person name="Choi B.-S."/>
            <person name="Jung M."/>
            <person name="Ginzburg D."/>
            <person name="Zhao K."/>
            <person name="Won S.Y."/>
            <person name="Oh T.-J."/>
            <person name="Yu Y."/>
            <person name="Kim N.-H."/>
            <person name="Lee O.R."/>
            <person name="Lee T.-H."/>
            <person name="Bashyal P."/>
            <person name="Kim T.-S."/>
            <person name="Lee W.-H."/>
            <person name="Kawkins C."/>
            <person name="Kim C.-K."/>
            <person name="Kim J.S."/>
            <person name="Ahn B.O."/>
            <person name="Rhee S.Y."/>
            <person name="Sohng J.K."/>
        </authorList>
    </citation>
    <scope>NUCLEOTIDE SEQUENCE</scope>
    <source>
        <tissue evidence="16">Leaf</tissue>
    </source>
</reference>
<dbReference type="InterPro" id="IPR044066">
    <property type="entry name" value="TRIAD_supradom"/>
</dbReference>
<gene>
    <name evidence="16" type="ORF">G2W53_002749</name>
</gene>
<evidence type="ECO:0000256" key="5">
    <source>
        <dbReference type="ARBA" id="ARBA00005884"/>
    </source>
</evidence>
<feature type="domain" description="RING-type" evidence="14">
    <location>
        <begin position="61"/>
        <end position="106"/>
    </location>
</feature>
<evidence type="ECO:0000256" key="10">
    <source>
        <dbReference type="ARBA" id="ARBA00022771"/>
    </source>
</evidence>
<keyword evidence="9" id="KW-0677">Repeat</keyword>
<evidence type="ECO:0000313" key="16">
    <source>
        <dbReference type="EMBL" id="KAF7840451.1"/>
    </source>
</evidence>
<dbReference type="InterPro" id="IPR013083">
    <property type="entry name" value="Znf_RING/FYVE/PHD"/>
</dbReference>